<dbReference type="GO" id="GO:0003677">
    <property type="term" value="F:DNA binding"/>
    <property type="evidence" value="ECO:0007669"/>
    <property type="project" value="InterPro"/>
</dbReference>
<dbReference type="Proteomes" id="UP000886860">
    <property type="component" value="Unassembled WGS sequence"/>
</dbReference>
<dbReference type="PROSITE" id="PS50930">
    <property type="entry name" value="HTH_LYTTR"/>
    <property type="match status" value="1"/>
</dbReference>
<feature type="domain" description="HTH LytTR-type" evidence="5">
    <location>
        <begin position="131"/>
        <end position="220"/>
    </location>
</feature>
<feature type="domain" description="Response regulatory" evidence="4">
    <location>
        <begin position="2"/>
        <end position="121"/>
    </location>
</feature>
<dbReference type="PANTHER" id="PTHR37299">
    <property type="entry name" value="TRANSCRIPTIONAL REGULATOR-RELATED"/>
    <property type="match status" value="1"/>
</dbReference>
<comment type="function">
    <text evidence="2">May play the central regulatory role in sporulation. It may be an element of the effector pathway responsible for the activation of sporulation genes in response to nutritional stress. Spo0A may act in concert with spo0H (a sigma factor) to control the expression of some genes that are critical to the sporulation process.</text>
</comment>
<protein>
    <recommendedName>
        <fullName evidence="1">Stage 0 sporulation protein A homolog</fullName>
    </recommendedName>
</protein>
<organism evidence="6 7">
    <name type="scientific">Candidatus Caccovicinus merdipullorum</name>
    <dbReference type="NCBI Taxonomy" id="2840724"/>
    <lineage>
        <taxon>Bacteria</taxon>
        <taxon>Bacillati</taxon>
        <taxon>Bacillota</taxon>
        <taxon>Clostridia</taxon>
        <taxon>Eubacteriales</taxon>
        <taxon>Candidatus Caccovicinus</taxon>
    </lineage>
</organism>
<dbReference type="GO" id="GO:0000156">
    <property type="term" value="F:phosphorelay response regulator activity"/>
    <property type="evidence" value="ECO:0007669"/>
    <property type="project" value="InterPro"/>
</dbReference>
<dbReference type="SMART" id="SM00448">
    <property type="entry name" value="REC"/>
    <property type="match status" value="1"/>
</dbReference>
<dbReference type="PROSITE" id="PS50110">
    <property type="entry name" value="RESPONSE_REGULATORY"/>
    <property type="match status" value="1"/>
</dbReference>
<dbReference type="InterPro" id="IPR011006">
    <property type="entry name" value="CheY-like_superfamily"/>
</dbReference>
<name>A0A9D1KFG8_9FIRM</name>
<dbReference type="PANTHER" id="PTHR37299:SF1">
    <property type="entry name" value="STAGE 0 SPORULATION PROTEIN A HOMOLOG"/>
    <property type="match status" value="1"/>
</dbReference>
<evidence type="ECO:0000259" key="4">
    <source>
        <dbReference type="PROSITE" id="PS50110"/>
    </source>
</evidence>
<evidence type="ECO:0000259" key="5">
    <source>
        <dbReference type="PROSITE" id="PS50930"/>
    </source>
</evidence>
<evidence type="ECO:0000256" key="2">
    <source>
        <dbReference type="ARBA" id="ARBA00024867"/>
    </source>
</evidence>
<evidence type="ECO:0000256" key="1">
    <source>
        <dbReference type="ARBA" id="ARBA00018672"/>
    </source>
</evidence>
<reference evidence="6" key="1">
    <citation type="submission" date="2020-10" db="EMBL/GenBank/DDBJ databases">
        <authorList>
            <person name="Gilroy R."/>
        </authorList>
    </citation>
    <scope>NUCLEOTIDE SEQUENCE</scope>
    <source>
        <strain evidence="6">CHK123-3438</strain>
    </source>
</reference>
<dbReference type="InterPro" id="IPR007492">
    <property type="entry name" value="LytTR_DNA-bd_dom"/>
</dbReference>
<evidence type="ECO:0000313" key="6">
    <source>
        <dbReference type="EMBL" id="HIT41276.1"/>
    </source>
</evidence>
<evidence type="ECO:0000313" key="7">
    <source>
        <dbReference type="Proteomes" id="UP000886860"/>
    </source>
</evidence>
<comment type="caution">
    <text evidence="6">The sequence shown here is derived from an EMBL/GenBank/DDBJ whole genome shotgun (WGS) entry which is preliminary data.</text>
</comment>
<dbReference type="Gene3D" id="2.40.50.1020">
    <property type="entry name" value="LytTr DNA-binding domain"/>
    <property type="match status" value="1"/>
</dbReference>
<dbReference type="AlphaFoldDB" id="A0A9D1KFG8"/>
<dbReference type="EMBL" id="DVKS01000069">
    <property type="protein sequence ID" value="HIT41276.1"/>
    <property type="molecule type" value="Genomic_DNA"/>
</dbReference>
<dbReference type="InterPro" id="IPR001789">
    <property type="entry name" value="Sig_transdc_resp-reg_receiver"/>
</dbReference>
<keyword evidence="3" id="KW-0597">Phosphoprotein</keyword>
<proteinExistence type="predicted"/>
<dbReference type="Pfam" id="PF04397">
    <property type="entry name" value="LytTR"/>
    <property type="match status" value="1"/>
</dbReference>
<feature type="modified residue" description="4-aspartylphosphate" evidence="3">
    <location>
        <position position="54"/>
    </location>
</feature>
<accession>A0A9D1KFG8</accession>
<dbReference type="Pfam" id="PF00072">
    <property type="entry name" value="Response_reg"/>
    <property type="match status" value="1"/>
</dbReference>
<sequence>MRIAVCDDESLVLERMKASVEKMPEVQACDTFLEPEQLLEAVRSGCRYDIVIMDIEWNGKEAGIAAAEKLGRLDGEARIIYMTGYTRQYVQQIFLRPANLSGFLMKPVDEELLKENVRKVMEEREASKRGLLVKSKSTVLSIPFDIILYLESAGHVVTIHTRNEQHSCYDRLEKLMGRLPETFLQCHKSYIVNMNEIRRIERNRIIMTNETEIPISKSRYGDTRSRYFRYMAGMLFADGGKS</sequence>
<dbReference type="SMART" id="SM00850">
    <property type="entry name" value="LytTR"/>
    <property type="match status" value="1"/>
</dbReference>
<dbReference type="InterPro" id="IPR046947">
    <property type="entry name" value="LytR-like"/>
</dbReference>
<gene>
    <name evidence="6" type="ORF">IAB60_04085</name>
</gene>
<dbReference type="SUPFAM" id="SSF52172">
    <property type="entry name" value="CheY-like"/>
    <property type="match status" value="1"/>
</dbReference>
<dbReference type="Gene3D" id="3.40.50.2300">
    <property type="match status" value="1"/>
</dbReference>
<evidence type="ECO:0000256" key="3">
    <source>
        <dbReference type="PROSITE-ProRule" id="PRU00169"/>
    </source>
</evidence>
<reference evidence="6" key="2">
    <citation type="journal article" date="2021" name="PeerJ">
        <title>Extensive microbial diversity within the chicken gut microbiome revealed by metagenomics and culture.</title>
        <authorList>
            <person name="Gilroy R."/>
            <person name="Ravi A."/>
            <person name="Getino M."/>
            <person name="Pursley I."/>
            <person name="Horton D.L."/>
            <person name="Alikhan N.F."/>
            <person name="Baker D."/>
            <person name="Gharbi K."/>
            <person name="Hall N."/>
            <person name="Watson M."/>
            <person name="Adriaenssens E.M."/>
            <person name="Foster-Nyarko E."/>
            <person name="Jarju S."/>
            <person name="Secka A."/>
            <person name="Antonio M."/>
            <person name="Oren A."/>
            <person name="Chaudhuri R.R."/>
            <person name="La Ragione R."/>
            <person name="Hildebrand F."/>
            <person name="Pallen M.J."/>
        </authorList>
    </citation>
    <scope>NUCLEOTIDE SEQUENCE</scope>
    <source>
        <strain evidence="6">CHK123-3438</strain>
    </source>
</reference>